<dbReference type="GO" id="GO:0016887">
    <property type="term" value="F:ATP hydrolysis activity"/>
    <property type="evidence" value="ECO:0007669"/>
    <property type="project" value="InterPro"/>
</dbReference>
<keyword evidence="2" id="KW-0067">ATP-binding</keyword>
<dbReference type="Proteomes" id="UP000192727">
    <property type="component" value="Plasmid pPLP3"/>
</dbReference>
<name>A0A1V0UZI2_9BACL</name>
<sequence length="220" mass="25161">MNSLNLYLDHFAFGKQPIFVKQEVSVAKGNIVGIIGENGIGKSTFVNLLAGNIASTLQIHYHNKSLVPGYNPFIFFQTDDFTGLEYLTTLEVTQYFLLLYGEEFDQEKFDLLVQVANIQKEKVLKEYIKNLSKGTRQKVVFIVYMMTNRDIIIFDEGLENIDVDSLASILAYLKKWVKSENKLCLIATHSKTILEYADQFLHLIREEEGTTNIIPLISHQ</sequence>
<evidence type="ECO:0000259" key="3">
    <source>
        <dbReference type="PROSITE" id="PS50893"/>
    </source>
</evidence>
<keyword evidence="4" id="KW-0614">Plasmid</keyword>
<proteinExistence type="predicted"/>
<accession>A0A1V0UZI2</accession>
<dbReference type="SMART" id="SM00382">
    <property type="entry name" value="AAA"/>
    <property type="match status" value="1"/>
</dbReference>
<dbReference type="InterPro" id="IPR027417">
    <property type="entry name" value="P-loop_NTPase"/>
</dbReference>
<reference evidence="4 5" key="1">
    <citation type="submission" date="2017-03" db="EMBL/GenBank/DDBJ databases">
        <title>Paenibacillus larvae genome sequencing.</title>
        <authorList>
            <person name="Dingman D.W."/>
        </authorList>
    </citation>
    <scope>NUCLEOTIDE SEQUENCE [LARGE SCALE GENOMIC DNA]</scope>
    <source>
        <strain evidence="4 5">SAG 10367</strain>
        <plasmid evidence="5">pplp3</plasmid>
    </source>
</reference>
<dbReference type="GO" id="GO:0005524">
    <property type="term" value="F:ATP binding"/>
    <property type="evidence" value="ECO:0007669"/>
    <property type="project" value="UniProtKB-KW"/>
</dbReference>
<dbReference type="InterPro" id="IPR003593">
    <property type="entry name" value="AAA+_ATPase"/>
</dbReference>
<dbReference type="PROSITE" id="PS50893">
    <property type="entry name" value="ABC_TRANSPORTER_2"/>
    <property type="match status" value="1"/>
</dbReference>
<evidence type="ECO:0000313" key="4">
    <source>
        <dbReference type="EMBL" id="ARF70652.1"/>
    </source>
</evidence>
<organism evidence="4 5">
    <name type="scientific">Paenibacillus larvae subsp. pulvifaciens</name>
    <dbReference type="NCBI Taxonomy" id="1477"/>
    <lineage>
        <taxon>Bacteria</taxon>
        <taxon>Bacillati</taxon>
        <taxon>Bacillota</taxon>
        <taxon>Bacilli</taxon>
        <taxon>Bacillales</taxon>
        <taxon>Paenibacillaceae</taxon>
        <taxon>Paenibacillus</taxon>
    </lineage>
</organism>
<dbReference type="Gene3D" id="3.40.50.300">
    <property type="entry name" value="P-loop containing nucleotide triphosphate hydrolases"/>
    <property type="match status" value="1"/>
</dbReference>
<dbReference type="InterPro" id="IPR003439">
    <property type="entry name" value="ABC_transporter-like_ATP-bd"/>
</dbReference>
<evidence type="ECO:0000313" key="5">
    <source>
        <dbReference type="Proteomes" id="UP000192727"/>
    </source>
</evidence>
<dbReference type="EMBL" id="CP020558">
    <property type="protein sequence ID" value="ARF70652.1"/>
    <property type="molecule type" value="Genomic_DNA"/>
</dbReference>
<dbReference type="SUPFAM" id="SSF52540">
    <property type="entry name" value="P-loop containing nucleoside triphosphate hydrolases"/>
    <property type="match status" value="1"/>
</dbReference>
<gene>
    <name evidence="4" type="ORF">B7C51_24565</name>
</gene>
<keyword evidence="1" id="KW-0547">Nucleotide-binding</keyword>
<dbReference type="AlphaFoldDB" id="A0A1V0UZI2"/>
<feature type="domain" description="ABC transporter" evidence="3">
    <location>
        <begin position="1"/>
        <end position="217"/>
    </location>
</feature>
<dbReference type="Pfam" id="PF00005">
    <property type="entry name" value="ABC_tran"/>
    <property type="match status" value="1"/>
</dbReference>
<evidence type="ECO:0000256" key="2">
    <source>
        <dbReference type="ARBA" id="ARBA00022840"/>
    </source>
</evidence>
<dbReference type="PANTHER" id="PTHR43158:SF2">
    <property type="entry name" value="SKFA PEPTIDE EXPORT ATP-BINDING PROTEIN SKFE"/>
    <property type="match status" value="1"/>
</dbReference>
<dbReference type="RefSeq" id="WP_083041634.1">
    <property type="nucleotide sequence ID" value="NZ_CP020558.1"/>
</dbReference>
<evidence type="ECO:0000256" key="1">
    <source>
        <dbReference type="ARBA" id="ARBA00022741"/>
    </source>
</evidence>
<dbReference type="PANTHER" id="PTHR43158">
    <property type="entry name" value="SKFA PEPTIDE EXPORT ATP-BINDING PROTEIN SKFE"/>
    <property type="match status" value="1"/>
</dbReference>
<protein>
    <recommendedName>
        <fullName evidence="3">ABC transporter domain-containing protein</fullName>
    </recommendedName>
</protein>
<geneLocation type="plasmid" evidence="5">
    <name>pplp3</name>
</geneLocation>